<dbReference type="Proteomes" id="UP000631114">
    <property type="component" value="Unassembled WGS sequence"/>
</dbReference>
<evidence type="ECO:0008006" key="4">
    <source>
        <dbReference type="Google" id="ProtNLM"/>
    </source>
</evidence>
<dbReference type="Pfam" id="PF01535">
    <property type="entry name" value="PPR"/>
    <property type="match status" value="3"/>
</dbReference>
<proteinExistence type="predicted"/>
<name>A0A835LKR5_9MAGN</name>
<comment type="caution">
    <text evidence="2">The sequence shown here is derived from an EMBL/GenBank/DDBJ whole genome shotgun (WGS) entry which is preliminary data.</text>
</comment>
<gene>
    <name evidence="2" type="ORF">IFM89_000466</name>
</gene>
<dbReference type="InterPro" id="IPR002885">
    <property type="entry name" value="PPR_rpt"/>
</dbReference>
<evidence type="ECO:0000256" key="1">
    <source>
        <dbReference type="ARBA" id="ARBA00022737"/>
    </source>
</evidence>
<keyword evidence="3" id="KW-1185">Reference proteome</keyword>
<keyword evidence="1" id="KW-0677">Repeat</keyword>
<dbReference type="OrthoDB" id="119302at2759"/>
<dbReference type="AlphaFoldDB" id="A0A835LKR5"/>
<dbReference type="EMBL" id="JADFTS010000008">
    <property type="protein sequence ID" value="KAF9590921.1"/>
    <property type="molecule type" value="Genomic_DNA"/>
</dbReference>
<dbReference type="InterPro" id="IPR011990">
    <property type="entry name" value="TPR-like_helical_dom_sf"/>
</dbReference>
<sequence>METWKIMEEKEIEMDTRCYRSIIQALTKGGYLEEALNWLSFLGSIPHSAPDLSMYNIFLNGCAQMGSMVHANSCLDLMENRLVGKSKSTYLALLKEFIRSFARLGDLVTALKALQPAVVLVFQGNASIERPVKGSFQSSRLDIPIPPTIDFAFKGSSMEENELSLHPSPVLGAMTRAVEGDFREHHVDLFRNIDKALYGFVKYPNRISVASGTGCRSSALFTITNKEQKLRDLRDLRRELAHGTSDILNNGIDVMHAMKILRLSFNDVIQAYAQARNCKLVEQLFLEAVLELDLVVVHLLLLWLEFVSRPGHVYTFDFHEQRAASASQLSGLDIGGYLGG</sequence>
<accession>A0A835LKR5</accession>
<protein>
    <recommendedName>
        <fullName evidence="4">Pentatricopeptide repeat-containing protein</fullName>
    </recommendedName>
</protein>
<dbReference type="PANTHER" id="PTHR47859:SF1">
    <property type="entry name" value="PENTATRICOPEPTIDE REPEAT-CONTAINING PROTEIN"/>
    <property type="match status" value="1"/>
</dbReference>
<dbReference type="PANTHER" id="PTHR47859">
    <property type="entry name" value="PENTATRICOPEPTIDE REPEAT-CONTAINING PROTEIN"/>
    <property type="match status" value="1"/>
</dbReference>
<organism evidence="2 3">
    <name type="scientific">Coptis chinensis</name>
    <dbReference type="NCBI Taxonomy" id="261450"/>
    <lineage>
        <taxon>Eukaryota</taxon>
        <taxon>Viridiplantae</taxon>
        <taxon>Streptophyta</taxon>
        <taxon>Embryophyta</taxon>
        <taxon>Tracheophyta</taxon>
        <taxon>Spermatophyta</taxon>
        <taxon>Magnoliopsida</taxon>
        <taxon>Ranunculales</taxon>
        <taxon>Ranunculaceae</taxon>
        <taxon>Coptidoideae</taxon>
        <taxon>Coptis</taxon>
    </lineage>
</organism>
<evidence type="ECO:0000313" key="3">
    <source>
        <dbReference type="Proteomes" id="UP000631114"/>
    </source>
</evidence>
<dbReference type="NCBIfam" id="TIGR00756">
    <property type="entry name" value="PPR"/>
    <property type="match status" value="1"/>
</dbReference>
<dbReference type="Gene3D" id="1.25.40.10">
    <property type="entry name" value="Tetratricopeptide repeat domain"/>
    <property type="match status" value="1"/>
</dbReference>
<evidence type="ECO:0000313" key="2">
    <source>
        <dbReference type="EMBL" id="KAF9590921.1"/>
    </source>
</evidence>
<reference evidence="2 3" key="1">
    <citation type="submission" date="2020-10" db="EMBL/GenBank/DDBJ databases">
        <title>The Coptis chinensis genome and diversification of protoberbering-type alkaloids.</title>
        <authorList>
            <person name="Wang B."/>
            <person name="Shu S."/>
            <person name="Song C."/>
            <person name="Liu Y."/>
        </authorList>
    </citation>
    <scope>NUCLEOTIDE SEQUENCE [LARGE SCALE GENOMIC DNA]</scope>
    <source>
        <strain evidence="2">HL-2020</strain>
        <tissue evidence="2">Leaf</tissue>
    </source>
</reference>